<dbReference type="PANTHER" id="PTHR46382:SF1">
    <property type="entry name" value="PHOSPHATIDATE CYTIDYLYLTRANSFERASE"/>
    <property type="match status" value="1"/>
</dbReference>
<evidence type="ECO:0000256" key="5">
    <source>
        <dbReference type="ARBA" id="ARBA00010185"/>
    </source>
</evidence>
<evidence type="ECO:0000313" key="20">
    <source>
        <dbReference type="EMBL" id="RAI82809.1"/>
    </source>
</evidence>
<comment type="subcellular location">
    <subcellularLocation>
        <location evidence="2">Cell membrane</location>
        <topology evidence="2">Multi-pass membrane protein</topology>
    </subcellularLocation>
</comment>
<dbReference type="UniPathway" id="UPA00557">
    <property type="reaction ID" value="UER00614"/>
</dbReference>
<dbReference type="RefSeq" id="WP_099577715.1">
    <property type="nucleotide sequence ID" value="NZ_MJBI02000001.1"/>
</dbReference>
<feature type="transmembrane region" description="Helical" evidence="19">
    <location>
        <begin position="102"/>
        <end position="122"/>
    </location>
</feature>
<keyword evidence="9" id="KW-0444">Lipid biosynthesis</keyword>
<keyword evidence="12 18" id="KW-0548">Nucleotidyltransferase</keyword>
<evidence type="ECO:0000256" key="2">
    <source>
        <dbReference type="ARBA" id="ARBA00004651"/>
    </source>
</evidence>
<feature type="transmembrane region" description="Helical" evidence="19">
    <location>
        <begin position="49"/>
        <end position="66"/>
    </location>
</feature>
<evidence type="ECO:0000256" key="7">
    <source>
        <dbReference type="ARBA" id="ARBA00019373"/>
    </source>
</evidence>
<keyword evidence="21" id="KW-1185">Reference proteome</keyword>
<feature type="transmembrane region" description="Helical" evidence="19">
    <location>
        <begin position="173"/>
        <end position="192"/>
    </location>
</feature>
<keyword evidence="8" id="KW-1003">Cell membrane</keyword>
<proteinExistence type="inferred from homology"/>
<evidence type="ECO:0000256" key="10">
    <source>
        <dbReference type="ARBA" id="ARBA00022679"/>
    </source>
</evidence>
<evidence type="ECO:0000256" key="3">
    <source>
        <dbReference type="ARBA" id="ARBA00005119"/>
    </source>
</evidence>
<comment type="pathway">
    <text evidence="4">Lipid metabolism.</text>
</comment>
<reference evidence="20 21" key="1">
    <citation type="journal article" date="2018" name="Front. Microbiol.">
        <title>Description and Comparative Genomics of Macrococcus caseolyticus subsp. hominis subsp. nov., Macrococcus goetzii sp. nov., Macrococcus epidermidis sp. nov., and Macrococcus bohemicus sp. nov., Novel Macrococci From Human Clinical Material With Virulence Potential and Suspected Uptake of Foreign DNA by Natural Transformation.</title>
        <authorList>
            <person name="Maslanova I."/>
            <person name="Wertheimer Z."/>
            <person name="Sedlacek I."/>
            <person name="Svec P."/>
            <person name="Indrakova A."/>
            <person name="Kovarovic V."/>
            <person name="Schumann P."/>
            <person name="Sproer C."/>
            <person name="Kralova S."/>
            <person name="Sedo O."/>
            <person name="Kristofova L."/>
            <person name="Vrbovska V."/>
            <person name="Fuzik T."/>
            <person name="Petras P."/>
            <person name="Zdrahal Z."/>
            <person name="Ruzickova V."/>
            <person name="Doskar J."/>
            <person name="Pantucek R."/>
        </authorList>
    </citation>
    <scope>NUCLEOTIDE SEQUENCE [LARGE SCALE GENOMIC DNA]</scope>
    <source>
        <strain evidence="20 21">CCM 4927</strain>
    </source>
</reference>
<evidence type="ECO:0000256" key="14">
    <source>
        <dbReference type="ARBA" id="ARBA00023098"/>
    </source>
</evidence>
<dbReference type="GO" id="GO:0016024">
    <property type="term" value="P:CDP-diacylglycerol biosynthetic process"/>
    <property type="evidence" value="ECO:0007669"/>
    <property type="project" value="UniProtKB-UniPathway"/>
</dbReference>
<evidence type="ECO:0000256" key="18">
    <source>
        <dbReference type="RuleBase" id="RU003938"/>
    </source>
</evidence>
<evidence type="ECO:0000256" key="11">
    <source>
        <dbReference type="ARBA" id="ARBA00022692"/>
    </source>
</evidence>
<feature type="transmembrane region" description="Helical" evidence="19">
    <location>
        <begin position="198"/>
        <end position="218"/>
    </location>
</feature>
<dbReference type="Pfam" id="PF01148">
    <property type="entry name" value="CTP_transf_1"/>
    <property type="match status" value="1"/>
</dbReference>
<gene>
    <name evidence="20" type="ORF">BFS35_003745</name>
</gene>
<dbReference type="GO" id="GO:0005886">
    <property type="term" value="C:plasma membrane"/>
    <property type="evidence" value="ECO:0007669"/>
    <property type="project" value="UniProtKB-SubCell"/>
</dbReference>
<organism evidence="20 21">
    <name type="scientific">Macrococcoides goetzii</name>
    <dbReference type="NCBI Taxonomy" id="1891097"/>
    <lineage>
        <taxon>Bacteria</taxon>
        <taxon>Bacillati</taxon>
        <taxon>Bacillota</taxon>
        <taxon>Bacilli</taxon>
        <taxon>Bacillales</taxon>
        <taxon>Staphylococcaceae</taxon>
        <taxon>Macrococcoides</taxon>
    </lineage>
</organism>
<accession>A0A2G5NTH7</accession>
<dbReference type="InterPro" id="IPR000374">
    <property type="entry name" value="PC_trans"/>
</dbReference>
<feature type="transmembrane region" description="Helical" evidence="19">
    <location>
        <begin position="78"/>
        <end position="95"/>
    </location>
</feature>
<evidence type="ECO:0000256" key="16">
    <source>
        <dbReference type="ARBA" id="ARBA00023209"/>
    </source>
</evidence>
<evidence type="ECO:0000256" key="13">
    <source>
        <dbReference type="ARBA" id="ARBA00022989"/>
    </source>
</evidence>
<evidence type="ECO:0000256" key="12">
    <source>
        <dbReference type="ARBA" id="ARBA00022695"/>
    </source>
</evidence>
<keyword evidence="10 18" id="KW-0808">Transferase</keyword>
<evidence type="ECO:0000256" key="9">
    <source>
        <dbReference type="ARBA" id="ARBA00022516"/>
    </source>
</evidence>
<keyword evidence="14" id="KW-0443">Lipid metabolism</keyword>
<evidence type="ECO:0000256" key="8">
    <source>
        <dbReference type="ARBA" id="ARBA00022475"/>
    </source>
</evidence>
<evidence type="ECO:0000256" key="15">
    <source>
        <dbReference type="ARBA" id="ARBA00023136"/>
    </source>
</evidence>
<comment type="pathway">
    <text evidence="3 18">Phospholipid metabolism; CDP-diacylglycerol biosynthesis; CDP-diacylglycerol from sn-glycerol 3-phosphate: step 3/3.</text>
</comment>
<protein>
    <recommendedName>
        <fullName evidence="7 18">Phosphatidate cytidylyltransferase</fullName>
        <ecNumber evidence="6 18">2.7.7.41</ecNumber>
    </recommendedName>
</protein>
<dbReference type="Proteomes" id="UP000229523">
    <property type="component" value="Unassembled WGS sequence"/>
</dbReference>
<evidence type="ECO:0000256" key="1">
    <source>
        <dbReference type="ARBA" id="ARBA00001698"/>
    </source>
</evidence>
<keyword evidence="15 19" id="KW-0472">Membrane</keyword>
<dbReference type="AlphaFoldDB" id="A0A2G5NTH7"/>
<feature type="transmembrane region" description="Helical" evidence="19">
    <location>
        <begin position="6"/>
        <end position="37"/>
    </location>
</feature>
<evidence type="ECO:0000256" key="6">
    <source>
        <dbReference type="ARBA" id="ARBA00012487"/>
    </source>
</evidence>
<evidence type="ECO:0000256" key="19">
    <source>
        <dbReference type="SAM" id="Phobius"/>
    </source>
</evidence>
<feature type="transmembrane region" description="Helical" evidence="19">
    <location>
        <begin position="134"/>
        <end position="152"/>
    </location>
</feature>
<evidence type="ECO:0000256" key="17">
    <source>
        <dbReference type="ARBA" id="ARBA00023264"/>
    </source>
</evidence>
<keyword evidence="11 18" id="KW-0812">Transmembrane</keyword>
<dbReference type="PANTHER" id="PTHR46382">
    <property type="entry name" value="PHOSPHATIDATE CYTIDYLYLTRANSFERASE"/>
    <property type="match status" value="1"/>
</dbReference>
<comment type="caution">
    <text evidence="20">The sequence shown here is derived from an EMBL/GenBank/DDBJ whole genome shotgun (WGS) entry which is preliminary data.</text>
</comment>
<keyword evidence="17" id="KW-1208">Phospholipid metabolism</keyword>
<dbReference type="PROSITE" id="PS01315">
    <property type="entry name" value="CDS"/>
    <property type="match status" value="1"/>
</dbReference>
<name>A0A2G5NTH7_9STAP</name>
<keyword evidence="13 19" id="KW-1133">Transmembrane helix</keyword>
<comment type="similarity">
    <text evidence="5 18">Belongs to the CDS family.</text>
</comment>
<evidence type="ECO:0000313" key="21">
    <source>
        <dbReference type="Proteomes" id="UP000229523"/>
    </source>
</evidence>
<evidence type="ECO:0000256" key="4">
    <source>
        <dbReference type="ARBA" id="ARBA00005189"/>
    </source>
</evidence>
<dbReference type="EC" id="2.7.7.41" evidence="6 18"/>
<sequence length="263" mass="29488">MKTRTITAIIAMAIFLPVVIYGQLPLLIMAYLLAIVALKEVLNMKNIKLYSLPGIFSVVALCLIMSPQKSDLVSLDYQVPFLTIMSLIMLSYTVMSKNRFNFVDAAFCMLAVAYIGIGFMYFYETRAAENGLVFILYALLVVWVTDTGAYIFGRLFGKYKLWPEISPNKTIEGFVGGIACSTIIAIIFSLNYDMPLSIMPLILVTWLFSMFGQLGDLVESALKRHFDVKDSGNLLPGHGGILDRFDSFIFVLPLMNIFLINFQ</sequence>
<comment type="catalytic activity">
    <reaction evidence="1 18">
        <text>a 1,2-diacyl-sn-glycero-3-phosphate + CTP + H(+) = a CDP-1,2-diacyl-sn-glycerol + diphosphate</text>
        <dbReference type="Rhea" id="RHEA:16229"/>
        <dbReference type="ChEBI" id="CHEBI:15378"/>
        <dbReference type="ChEBI" id="CHEBI:33019"/>
        <dbReference type="ChEBI" id="CHEBI:37563"/>
        <dbReference type="ChEBI" id="CHEBI:58332"/>
        <dbReference type="ChEBI" id="CHEBI:58608"/>
        <dbReference type="EC" id="2.7.7.41"/>
    </reaction>
</comment>
<dbReference type="GO" id="GO:0004605">
    <property type="term" value="F:phosphatidate cytidylyltransferase activity"/>
    <property type="evidence" value="ECO:0007669"/>
    <property type="project" value="UniProtKB-EC"/>
</dbReference>
<keyword evidence="16" id="KW-0594">Phospholipid biosynthesis</keyword>
<dbReference type="EMBL" id="MJBI02000001">
    <property type="protein sequence ID" value="RAI82809.1"/>
    <property type="molecule type" value="Genomic_DNA"/>
</dbReference>